<evidence type="ECO:0000256" key="5">
    <source>
        <dbReference type="ARBA" id="ARBA00023002"/>
    </source>
</evidence>
<evidence type="ECO:0000313" key="14">
    <source>
        <dbReference type="EMBL" id="CAG8519208.1"/>
    </source>
</evidence>
<comment type="similarity">
    <text evidence="3 13">Belongs to the cytochrome P450 family.</text>
</comment>
<gene>
    <name evidence="14" type="ORF">RFULGI_LOCUS3269</name>
</gene>
<dbReference type="InterPro" id="IPR036396">
    <property type="entry name" value="Cyt_P450_sf"/>
</dbReference>
<keyword evidence="12 13" id="KW-0349">Heme</keyword>
<dbReference type="Gene3D" id="1.10.630.10">
    <property type="entry name" value="Cytochrome P450"/>
    <property type="match status" value="1"/>
</dbReference>
<evidence type="ECO:0000256" key="7">
    <source>
        <dbReference type="ARBA" id="ARBA00023033"/>
    </source>
</evidence>
<name>A0A9N9F9S7_9GLOM</name>
<evidence type="ECO:0000256" key="12">
    <source>
        <dbReference type="PIRSR" id="PIRSR602401-1"/>
    </source>
</evidence>
<evidence type="ECO:0000256" key="4">
    <source>
        <dbReference type="ARBA" id="ARBA00022723"/>
    </source>
</evidence>
<comment type="caution">
    <text evidence="14">The sequence shown here is derived from an EMBL/GenBank/DDBJ whole genome shotgun (WGS) entry which is preliminary data.</text>
</comment>
<keyword evidence="15" id="KW-1185">Reference proteome</keyword>
<proteinExistence type="inferred from homology"/>
<protein>
    <recommendedName>
        <fullName evidence="9">aromatase</fullName>
        <ecNumber evidence="9">1.14.14.14</ecNumber>
    </recommendedName>
    <alternativeName>
        <fullName evidence="11">Cytochrome P-450AROM</fullName>
    </alternativeName>
    <alternativeName>
        <fullName evidence="10">Estrogen synthase</fullName>
    </alternativeName>
</protein>
<evidence type="ECO:0000256" key="1">
    <source>
        <dbReference type="ARBA" id="ARBA00001971"/>
    </source>
</evidence>
<feature type="non-terminal residue" evidence="14">
    <location>
        <position position="1"/>
    </location>
</feature>
<dbReference type="GO" id="GO:0020037">
    <property type="term" value="F:heme binding"/>
    <property type="evidence" value="ECO:0007669"/>
    <property type="project" value="InterPro"/>
</dbReference>
<keyword evidence="8" id="KW-0472">Membrane</keyword>
<comment type="cofactor">
    <cofactor evidence="1 12">
        <name>heme</name>
        <dbReference type="ChEBI" id="CHEBI:30413"/>
    </cofactor>
</comment>
<accession>A0A9N9F9S7</accession>
<dbReference type="InterPro" id="IPR002401">
    <property type="entry name" value="Cyt_P450_E_grp-I"/>
</dbReference>
<dbReference type="GO" id="GO:0005506">
    <property type="term" value="F:iron ion binding"/>
    <property type="evidence" value="ECO:0007669"/>
    <property type="project" value="InterPro"/>
</dbReference>
<dbReference type="InterPro" id="IPR001128">
    <property type="entry name" value="Cyt_P450"/>
</dbReference>
<evidence type="ECO:0000256" key="8">
    <source>
        <dbReference type="ARBA" id="ARBA00023136"/>
    </source>
</evidence>
<dbReference type="AlphaFoldDB" id="A0A9N9F9S7"/>
<evidence type="ECO:0000256" key="13">
    <source>
        <dbReference type="RuleBase" id="RU000461"/>
    </source>
</evidence>
<dbReference type="OrthoDB" id="1470350at2759"/>
<dbReference type="EMBL" id="CAJVPZ010002780">
    <property type="protein sequence ID" value="CAG8519208.1"/>
    <property type="molecule type" value="Genomic_DNA"/>
</dbReference>
<evidence type="ECO:0000256" key="9">
    <source>
        <dbReference type="ARBA" id="ARBA00038885"/>
    </source>
</evidence>
<dbReference type="SUPFAM" id="SSF48264">
    <property type="entry name" value="Cytochrome P450"/>
    <property type="match status" value="1"/>
</dbReference>
<dbReference type="PROSITE" id="PS00086">
    <property type="entry name" value="CYTOCHROME_P450"/>
    <property type="match status" value="1"/>
</dbReference>
<dbReference type="GO" id="GO:0016020">
    <property type="term" value="C:membrane"/>
    <property type="evidence" value="ECO:0007669"/>
    <property type="project" value="UniProtKB-SubCell"/>
</dbReference>
<keyword evidence="4 12" id="KW-0479">Metal-binding</keyword>
<evidence type="ECO:0000313" key="15">
    <source>
        <dbReference type="Proteomes" id="UP000789396"/>
    </source>
</evidence>
<dbReference type="InterPro" id="IPR017972">
    <property type="entry name" value="Cyt_P450_CS"/>
</dbReference>
<dbReference type="PRINTS" id="PR00463">
    <property type="entry name" value="EP450I"/>
</dbReference>
<organism evidence="14 15">
    <name type="scientific">Racocetra fulgida</name>
    <dbReference type="NCBI Taxonomy" id="60492"/>
    <lineage>
        <taxon>Eukaryota</taxon>
        <taxon>Fungi</taxon>
        <taxon>Fungi incertae sedis</taxon>
        <taxon>Mucoromycota</taxon>
        <taxon>Glomeromycotina</taxon>
        <taxon>Glomeromycetes</taxon>
        <taxon>Diversisporales</taxon>
        <taxon>Gigasporaceae</taxon>
        <taxon>Racocetra</taxon>
    </lineage>
</organism>
<dbReference type="Proteomes" id="UP000789396">
    <property type="component" value="Unassembled WGS sequence"/>
</dbReference>
<evidence type="ECO:0000256" key="6">
    <source>
        <dbReference type="ARBA" id="ARBA00023004"/>
    </source>
</evidence>
<comment type="subcellular location">
    <subcellularLocation>
        <location evidence="2">Membrane</location>
    </subcellularLocation>
</comment>
<dbReference type="PANTHER" id="PTHR24291">
    <property type="entry name" value="CYTOCHROME P450 FAMILY 4"/>
    <property type="match status" value="1"/>
</dbReference>
<evidence type="ECO:0000256" key="11">
    <source>
        <dbReference type="ARBA" id="ARBA00043174"/>
    </source>
</evidence>
<keyword evidence="7 13" id="KW-0503">Monooxygenase</keyword>
<reference evidence="14" key="1">
    <citation type="submission" date="2021-06" db="EMBL/GenBank/DDBJ databases">
        <authorList>
            <person name="Kallberg Y."/>
            <person name="Tangrot J."/>
            <person name="Rosling A."/>
        </authorList>
    </citation>
    <scope>NUCLEOTIDE SEQUENCE</scope>
    <source>
        <strain evidence="14">IN212</strain>
    </source>
</reference>
<dbReference type="GO" id="GO:0070330">
    <property type="term" value="F:aromatase activity"/>
    <property type="evidence" value="ECO:0007669"/>
    <property type="project" value="UniProtKB-EC"/>
</dbReference>
<evidence type="ECO:0000256" key="3">
    <source>
        <dbReference type="ARBA" id="ARBA00010617"/>
    </source>
</evidence>
<dbReference type="PANTHER" id="PTHR24291:SF43">
    <property type="entry name" value="AROMATASE"/>
    <property type="match status" value="1"/>
</dbReference>
<dbReference type="EC" id="1.14.14.14" evidence="9"/>
<dbReference type="PRINTS" id="PR00385">
    <property type="entry name" value="P450"/>
</dbReference>
<keyword evidence="6 12" id="KW-0408">Iron</keyword>
<dbReference type="InterPro" id="IPR050196">
    <property type="entry name" value="Cytochrome_P450_Monoox"/>
</dbReference>
<evidence type="ECO:0000256" key="2">
    <source>
        <dbReference type="ARBA" id="ARBA00004370"/>
    </source>
</evidence>
<sequence>MYFGDLSVLFLNLQKKYGGIFELYNGTARVIWVGDAQLIKTIHIPSTKTNFPFRSRHSWIDEVAINTIGKGIFFNHNLDSWKYNRRILTQTVMLPSFLRQFLKTTEHWIVKIQSELSSRTTTNRPANTLLSYYNKLSSNVSKVSKIQSTEELMGRLRTWLVTAQFVYFLPRYLRFCPPFYYFQWKHQNNIQWLDDYLTNLIINRKKEIENTPKDKPLGLDILTILCTANTERGPQFNKPGDEPDEPMDDDNLKQNLFDVIIGSIDSDPAIKSKVCEEVDQIFGNDRSHPMTYNDLENLKYIEACISESLRLLPTVPALFKQATSADNLGDFKYKGGQEFFINYHYVHHDETYWPDPTSFKPERFLDKNFDKNTYLPFGGGIRICPGRQMGLNTAKTLIALLFRNYTIDLVDPNAPLKKIYVWANECEELK</sequence>
<keyword evidence="5 13" id="KW-0560">Oxidoreductase</keyword>
<dbReference type="Pfam" id="PF00067">
    <property type="entry name" value="p450"/>
    <property type="match status" value="1"/>
</dbReference>
<feature type="binding site" description="axial binding residue" evidence="12">
    <location>
        <position position="384"/>
    </location>
    <ligand>
        <name>heme</name>
        <dbReference type="ChEBI" id="CHEBI:30413"/>
    </ligand>
    <ligandPart>
        <name>Fe</name>
        <dbReference type="ChEBI" id="CHEBI:18248"/>
    </ligandPart>
</feature>
<evidence type="ECO:0000256" key="10">
    <source>
        <dbReference type="ARBA" id="ARBA00042499"/>
    </source>
</evidence>